<dbReference type="InterPro" id="IPR007855">
    <property type="entry name" value="RDRP"/>
</dbReference>
<accession>A0A8J9ZQU9</accession>
<feature type="region of interest" description="Disordered" evidence="1">
    <location>
        <begin position="660"/>
        <end position="691"/>
    </location>
</feature>
<evidence type="ECO:0000256" key="1">
    <source>
        <dbReference type="SAM" id="MobiDB-lite"/>
    </source>
</evidence>
<dbReference type="GO" id="GO:0003968">
    <property type="term" value="F:RNA-directed RNA polymerase activity"/>
    <property type="evidence" value="ECO:0007669"/>
    <property type="project" value="InterPro"/>
</dbReference>
<dbReference type="EMBL" id="OV696689">
    <property type="protein sequence ID" value="CAH1261857.1"/>
    <property type="molecule type" value="Genomic_DNA"/>
</dbReference>
<dbReference type="PANTHER" id="PTHR23079:SF55">
    <property type="entry name" value="RNA-DIRECTED RNA POLYMERASE"/>
    <property type="match status" value="1"/>
</dbReference>
<dbReference type="GO" id="GO:0031380">
    <property type="term" value="C:nuclear RNA-directed RNA polymerase complex"/>
    <property type="evidence" value="ECO:0007669"/>
    <property type="project" value="TreeGrafter"/>
</dbReference>
<proteinExistence type="predicted"/>
<evidence type="ECO:0000313" key="4">
    <source>
        <dbReference type="Proteomes" id="UP000838412"/>
    </source>
</evidence>
<organism evidence="3 4">
    <name type="scientific">Branchiostoma lanceolatum</name>
    <name type="common">Common lancelet</name>
    <name type="synonym">Amphioxus lanceolatum</name>
    <dbReference type="NCBI Taxonomy" id="7740"/>
    <lineage>
        <taxon>Eukaryota</taxon>
        <taxon>Metazoa</taxon>
        <taxon>Chordata</taxon>
        <taxon>Cephalochordata</taxon>
        <taxon>Leptocardii</taxon>
        <taxon>Amphioxiformes</taxon>
        <taxon>Branchiostomatidae</taxon>
        <taxon>Branchiostoma</taxon>
    </lineage>
</organism>
<gene>
    <name evidence="3" type="primary">Hypp2471</name>
    <name evidence="3" type="ORF">BLAG_LOCUS17156</name>
</gene>
<sequence length="932" mass="107015">MFETNQAWDDAQTQLNIYNAKLRSIMSLYGISSEGEVVSGCILKVKQRLGLLKNERFEVTEYVRARFKTLWRKTRAEFFKQFEEEDSSADRRKQEQLKKASAWYMVTYSDDYNNKPQGASPKLLSFPWVVHDVLRGLKKSAHGLEPEQVYQEDTNKAVVSISKSVMGHSHLQLTRIEEARTKQEELFRKIRTEVERAVDGVKLTLIGPGLTRVCNDNSTVEIFISREGGVGEDVFDPEMISTVANAIKSNLKEVTHVKAGEGLTFLFKTAPRTKSTVHLTSTLLYLRRSAYINLHTARRPDLLAMLHVLMDWARKFRICGKSRDDIVPEEVLTLLFLSFAETHGFIPKVLDPDVQAESEAIIRGSHSMPSDGDQSTVNGVLLLKFFEHFSSISKMVLLTLPDPSMSGSRPLLEHISQAKEKKLRDNMLHAYHDVAQSAGVLSLLGKQMTTPGHLLLNLSRESFGSVMHSEEFNAFRLSDKTGAQVAIRRRMFRDTVGLILEAWGDQEALRRLEEEVEQMEMKSKHVVPSFDLRKSFVEGGHIIVFEGFTSPHDKIRLVPYHGERNPDHDNKVVSSPYLLEREQYNTWKDGADLDLFLKTLQRQGNCINDEYTESMHGELRAIARYGNVYVYNTGHLSPTMTVEEFDRDLNKGHRTADDFFSGASADSRGSYRGRGRGRGRGRERGGRGRGRPFIDPFMRQSFIPSAATRDVLQKFMETFNFEEFTRTEKYNVSCRLERRVESTIILDKDLNFLEFRQPDVKWMALDLKRRPTKGHAYPFGTDIRFKLQSRRILRGDEVEKSEAYKKFLDPDHKVLEQGHSYGLRGLHGEPNLQIHPAYRGKVHFARRKLIRRFRAAGDVQHSRFRTEVEVRLTEVCEYSRPDSNGRFISVIPGRQEVTVIPPLPDWTSPEEVEAFAREYWQFCLELGDTLYP</sequence>
<evidence type="ECO:0000313" key="3">
    <source>
        <dbReference type="EMBL" id="CAH1261857.1"/>
    </source>
</evidence>
<dbReference type="Proteomes" id="UP000838412">
    <property type="component" value="Chromosome 4"/>
</dbReference>
<dbReference type="OrthoDB" id="5875271at2759"/>
<protein>
    <submittedName>
        <fullName evidence="3">Hypp2471 protein</fullName>
    </submittedName>
</protein>
<dbReference type="Pfam" id="PF26253">
    <property type="entry name" value="RdRP_head"/>
    <property type="match status" value="1"/>
</dbReference>
<keyword evidence="4" id="KW-1185">Reference proteome</keyword>
<dbReference type="PANTHER" id="PTHR23079">
    <property type="entry name" value="RNA-DEPENDENT RNA POLYMERASE"/>
    <property type="match status" value="1"/>
</dbReference>
<feature type="domain" description="RDRP C-terminal head" evidence="2">
    <location>
        <begin position="10"/>
        <end position="143"/>
    </location>
</feature>
<dbReference type="AlphaFoldDB" id="A0A8J9ZQU9"/>
<dbReference type="InterPro" id="IPR058752">
    <property type="entry name" value="RDRP_C_head"/>
</dbReference>
<name>A0A8J9ZQU9_BRALA</name>
<evidence type="ECO:0000259" key="2">
    <source>
        <dbReference type="Pfam" id="PF26253"/>
    </source>
</evidence>
<reference evidence="3" key="1">
    <citation type="submission" date="2022-01" db="EMBL/GenBank/DDBJ databases">
        <authorList>
            <person name="Braso-Vives M."/>
        </authorList>
    </citation>
    <scope>NUCLEOTIDE SEQUENCE</scope>
</reference>
<dbReference type="GO" id="GO:0030422">
    <property type="term" value="P:siRNA processing"/>
    <property type="evidence" value="ECO:0007669"/>
    <property type="project" value="TreeGrafter"/>
</dbReference>